<evidence type="ECO:0000313" key="10">
    <source>
        <dbReference type="Proteomes" id="UP000627292"/>
    </source>
</evidence>
<comment type="similarity">
    <text evidence="6">Belongs to the exbB/tolQ family.</text>
</comment>
<feature type="domain" description="MotA/TolQ/ExbB proton channel" evidence="8">
    <location>
        <begin position="95"/>
        <end position="215"/>
    </location>
</feature>
<keyword evidence="6" id="KW-0813">Transport</keyword>
<reference evidence="9" key="1">
    <citation type="journal article" date="2014" name="Int. J. Syst. Evol. Microbiol.">
        <title>Complete genome sequence of Corynebacterium casei LMG S-19264T (=DSM 44701T), isolated from a smear-ripened cheese.</title>
        <authorList>
            <consortium name="US DOE Joint Genome Institute (JGI-PGF)"/>
            <person name="Walter F."/>
            <person name="Albersmeier A."/>
            <person name="Kalinowski J."/>
            <person name="Ruckert C."/>
        </authorList>
    </citation>
    <scope>NUCLEOTIDE SEQUENCE</scope>
    <source>
        <strain evidence="9">CGMCC 1.15290</strain>
    </source>
</reference>
<accession>A0A917J6B9</accession>
<keyword evidence="6" id="KW-0653">Protein transport</keyword>
<name>A0A917J6B9_9BACT</name>
<keyword evidence="3 7" id="KW-0812">Transmembrane</keyword>
<evidence type="ECO:0000256" key="1">
    <source>
        <dbReference type="ARBA" id="ARBA00004651"/>
    </source>
</evidence>
<dbReference type="RefSeq" id="WP_188959414.1">
    <property type="nucleotide sequence ID" value="NZ_BMIB01000010.1"/>
</dbReference>
<evidence type="ECO:0000256" key="6">
    <source>
        <dbReference type="RuleBase" id="RU004057"/>
    </source>
</evidence>
<keyword evidence="5 7" id="KW-0472">Membrane</keyword>
<evidence type="ECO:0000259" key="8">
    <source>
        <dbReference type="Pfam" id="PF01618"/>
    </source>
</evidence>
<dbReference type="Proteomes" id="UP000627292">
    <property type="component" value="Unassembled WGS sequence"/>
</dbReference>
<evidence type="ECO:0000313" key="9">
    <source>
        <dbReference type="EMBL" id="GGH83383.1"/>
    </source>
</evidence>
<evidence type="ECO:0000256" key="4">
    <source>
        <dbReference type="ARBA" id="ARBA00022989"/>
    </source>
</evidence>
<dbReference type="GO" id="GO:0017038">
    <property type="term" value="P:protein import"/>
    <property type="evidence" value="ECO:0007669"/>
    <property type="project" value="TreeGrafter"/>
</dbReference>
<protein>
    <submittedName>
        <fullName evidence="9">Biopolymer transporter ExbB</fullName>
    </submittedName>
</protein>
<keyword evidence="4 7" id="KW-1133">Transmembrane helix</keyword>
<evidence type="ECO:0000256" key="3">
    <source>
        <dbReference type="ARBA" id="ARBA00022692"/>
    </source>
</evidence>
<comment type="subcellular location">
    <subcellularLocation>
        <location evidence="1">Cell membrane</location>
        <topology evidence="1">Multi-pass membrane protein</topology>
    </subcellularLocation>
    <subcellularLocation>
        <location evidence="6">Membrane</location>
        <topology evidence="6">Multi-pass membrane protein</topology>
    </subcellularLocation>
</comment>
<evidence type="ECO:0000256" key="5">
    <source>
        <dbReference type="ARBA" id="ARBA00023136"/>
    </source>
</evidence>
<dbReference type="GO" id="GO:0005886">
    <property type="term" value="C:plasma membrane"/>
    <property type="evidence" value="ECO:0007669"/>
    <property type="project" value="UniProtKB-SubCell"/>
</dbReference>
<organism evidence="9 10">
    <name type="scientific">Filimonas zeae</name>
    <dbReference type="NCBI Taxonomy" id="1737353"/>
    <lineage>
        <taxon>Bacteria</taxon>
        <taxon>Pseudomonadati</taxon>
        <taxon>Bacteroidota</taxon>
        <taxon>Chitinophagia</taxon>
        <taxon>Chitinophagales</taxon>
        <taxon>Chitinophagaceae</taxon>
        <taxon>Filimonas</taxon>
    </lineage>
</organism>
<keyword evidence="2" id="KW-1003">Cell membrane</keyword>
<feature type="transmembrane region" description="Helical" evidence="7">
    <location>
        <begin position="174"/>
        <end position="199"/>
    </location>
</feature>
<reference evidence="9" key="2">
    <citation type="submission" date="2020-09" db="EMBL/GenBank/DDBJ databases">
        <authorList>
            <person name="Sun Q."/>
            <person name="Zhou Y."/>
        </authorList>
    </citation>
    <scope>NUCLEOTIDE SEQUENCE</scope>
    <source>
        <strain evidence="9">CGMCC 1.15290</strain>
    </source>
</reference>
<dbReference type="InterPro" id="IPR050790">
    <property type="entry name" value="ExbB/TolQ_transport"/>
</dbReference>
<keyword evidence="10" id="KW-1185">Reference proteome</keyword>
<dbReference type="PANTHER" id="PTHR30625">
    <property type="entry name" value="PROTEIN TOLQ"/>
    <property type="match status" value="1"/>
</dbReference>
<evidence type="ECO:0000256" key="7">
    <source>
        <dbReference type="SAM" id="Phobius"/>
    </source>
</evidence>
<proteinExistence type="inferred from homology"/>
<feature type="transmembrane region" description="Helical" evidence="7">
    <location>
        <begin position="137"/>
        <end position="162"/>
    </location>
</feature>
<feature type="transmembrane region" description="Helical" evidence="7">
    <location>
        <begin position="37"/>
        <end position="55"/>
    </location>
</feature>
<dbReference type="AlphaFoldDB" id="A0A917J6B9"/>
<evidence type="ECO:0000256" key="2">
    <source>
        <dbReference type="ARBA" id="ARBA00022475"/>
    </source>
</evidence>
<dbReference type="EMBL" id="BMIB01000010">
    <property type="protein sequence ID" value="GGH83383.1"/>
    <property type="molecule type" value="Genomic_DNA"/>
</dbReference>
<sequence length="230" mass="25083">MGLLLQVDSARLLNAAAGAAAQAPEKISLLGLLSKGGWIMYPLYLLLAATIFVFFERLIAIRKASKIDSNFMSIIRDNIMTNNLSAARNMARNTDNAVARIIDKGLQRIGKPIDVIEKSMDNVGQLEMYKMERNLSILSLVAGIAPMFGFLGTIVGMIQLFYEINSTGNFELSVIAGGIYVKMITSGTGLIIGLIAYVLHNFLATQVDKTANKMEAASAEFMDILQEPTR</sequence>
<dbReference type="InterPro" id="IPR002898">
    <property type="entry name" value="MotA_ExbB_proton_chnl"/>
</dbReference>
<comment type="caution">
    <text evidence="9">The sequence shown here is derived from an EMBL/GenBank/DDBJ whole genome shotgun (WGS) entry which is preliminary data.</text>
</comment>
<dbReference type="PANTHER" id="PTHR30625:SF17">
    <property type="entry name" value="TOLQ-RELATED"/>
    <property type="match status" value="1"/>
</dbReference>
<gene>
    <name evidence="9" type="ORF">GCM10011379_58680</name>
</gene>
<dbReference type="Pfam" id="PF01618">
    <property type="entry name" value="MotA_ExbB"/>
    <property type="match status" value="1"/>
</dbReference>